<sequence length="130" mass="15291">MIFEYLEKHATKIRKSTAVKKIVKEFRLEKSTAIKLYEKWRRTWCSKSIPITVEDKKLSLEDEIIEYAQNRSKNKRAKYSEEEIISIMKLRLKNKFTFKEIAKETGIDLKKVTAILNKASSYGLTIEQNG</sequence>
<dbReference type="Pfam" id="PF01527">
    <property type="entry name" value="HTH_Tnp_1"/>
    <property type="match status" value="1"/>
</dbReference>
<dbReference type="Proteomes" id="UP000070646">
    <property type="component" value="Unassembled WGS sequence"/>
</dbReference>
<name>A0A133MV13_CLOPF</name>
<reference evidence="1 2" key="1">
    <citation type="submission" date="2016-01" db="EMBL/GenBank/DDBJ databases">
        <authorList>
            <person name="Oliw E.H."/>
        </authorList>
    </citation>
    <scope>NUCLEOTIDE SEQUENCE [LARGE SCALE GENOMIC DNA]</scope>
    <source>
        <strain evidence="1 2">MJR7757A</strain>
    </source>
</reference>
<evidence type="ECO:0000313" key="2">
    <source>
        <dbReference type="Proteomes" id="UP000070646"/>
    </source>
</evidence>
<dbReference type="PATRIC" id="fig|1502.174.peg.2595"/>
<comment type="caution">
    <text evidence="1">The sequence shown here is derived from an EMBL/GenBank/DDBJ whole genome shotgun (WGS) entry which is preliminary data.</text>
</comment>
<proteinExistence type="predicted"/>
<dbReference type="InterPro" id="IPR002514">
    <property type="entry name" value="Transposase_8"/>
</dbReference>
<gene>
    <name evidence="1" type="ORF">HMPREF3222_02576</name>
</gene>
<accession>A0A133MV13</accession>
<dbReference type="AlphaFoldDB" id="A0A133MV13"/>
<evidence type="ECO:0000313" key="1">
    <source>
        <dbReference type="EMBL" id="KXA07878.1"/>
    </source>
</evidence>
<organism evidence="1 2">
    <name type="scientific">Clostridium perfringens</name>
    <dbReference type="NCBI Taxonomy" id="1502"/>
    <lineage>
        <taxon>Bacteria</taxon>
        <taxon>Bacillati</taxon>
        <taxon>Bacillota</taxon>
        <taxon>Clostridia</taxon>
        <taxon>Eubacteriales</taxon>
        <taxon>Clostridiaceae</taxon>
        <taxon>Clostridium</taxon>
    </lineage>
</organism>
<dbReference type="EMBL" id="LRPU01000153">
    <property type="protein sequence ID" value="KXA07878.1"/>
    <property type="molecule type" value="Genomic_DNA"/>
</dbReference>
<protein>
    <submittedName>
        <fullName evidence="1">Uncharacterized protein</fullName>
    </submittedName>
</protein>
<dbReference type="RefSeq" id="WP_242862269.1">
    <property type="nucleotide sequence ID" value="NZ_KQ956288.1"/>
</dbReference>